<keyword evidence="1" id="KW-0238">DNA-binding</keyword>
<dbReference type="InterPro" id="IPR036390">
    <property type="entry name" value="WH_DNA-bd_sf"/>
</dbReference>
<dbReference type="PANTHER" id="PTHR13011">
    <property type="entry name" value="TFIIF-ALPHA"/>
    <property type="match status" value="1"/>
</dbReference>
<reference evidence="4" key="1">
    <citation type="journal article" date="2024" name="IScience">
        <title>Strigolactones Initiate the Formation of Haustorium-like Structures in Castilleja.</title>
        <authorList>
            <person name="Buerger M."/>
            <person name="Peterson D."/>
            <person name="Chory J."/>
        </authorList>
    </citation>
    <scope>NUCLEOTIDE SEQUENCE [LARGE SCALE GENOMIC DNA]</scope>
</reference>
<evidence type="ECO:0000313" key="4">
    <source>
        <dbReference type="Proteomes" id="UP001632038"/>
    </source>
</evidence>
<keyword evidence="1" id="KW-0539">Nucleus</keyword>
<dbReference type="InterPro" id="IPR036388">
    <property type="entry name" value="WH-like_DNA-bd_sf"/>
</dbReference>
<dbReference type="Pfam" id="PF05793">
    <property type="entry name" value="TFIIF_alpha"/>
    <property type="match status" value="1"/>
</dbReference>
<keyword evidence="1" id="KW-0804">Transcription</keyword>
<feature type="compositionally biased region" description="Basic and acidic residues" evidence="2">
    <location>
        <begin position="106"/>
        <end position="117"/>
    </location>
</feature>
<accession>A0ABD3BAD7</accession>
<dbReference type="GO" id="GO:0003677">
    <property type="term" value="F:DNA binding"/>
    <property type="evidence" value="ECO:0007669"/>
    <property type="project" value="UniProtKB-KW"/>
</dbReference>
<keyword evidence="4" id="KW-1185">Reference proteome</keyword>
<sequence length="210" mass="23105">MSIDLMLKPSCGGCGSTVELYGSTCKHLSLCVNCGKTMAENRAKCYECGTPITRLIREHYVLACPSDDRNYFIARFATGLPNFKKKNENKCTMQKEGLQGRQVSDTLRDVKPVKEEPGSSAKSSVPSKGAPPPQPSSKSAPAPQPTGPVTEEEIRAVLMQKKPVTTQDLVAKFKSRLKLKEDKDAFAAILRRISKIQKTNGANYVVLRER</sequence>
<comment type="caution">
    <text evidence="3">The sequence shown here is derived from an EMBL/GenBank/DDBJ whole genome shotgun (WGS) entry which is preliminary data.</text>
</comment>
<keyword evidence="1" id="KW-0805">Transcription regulation</keyword>
<dbReference type="EMBL" id="JAVIJP010000107">
    <property type="protein sequence ID" value="KAL3614148.1"/>
    <property type="molecule type" value="Genomic_DNA"/>
</dbReference>
<comment type="function">
    <text evidence="1">TFIIF is a general transcription initiation factor that binds to RNA polymerase II and helps to recruit it to the initiation complex in collaboration with TFIIB. It promotes transcription elongation.</text>
</comment>
<dbReference type="InterPro" id="IPR008851">
    <property type="entry name" value="TFIIF-alpha"/>
</dbReference>
<protein>
    <recommendedName>
        <fullName evidence="1">Transcription initiation factor IIF subunit alpha</fullName>
    </recommendedName>
</protein>
<dbReference type="Proteomes" id="UP001632038">
    <property type="component" value="Unassembled WGS sequence"/>
</dbReference>
<comment type="similarity">
    <text evidence="1">Belongs to the TFIIF alpha subunit family.</text>
</comment>
<dbReference type="SUPFAM" id="SSF46785">
    <property type="entry name" value="Winged helix' DNA-binding domain"/>
    <property type="match status" value="1"/>
</dbReference>
<name>A0ABD3BAD7_9LAMI</name>
<evidence type="ECO:0000313" key="3">
    <source>
        <dbReference type="EMBL" id="KAL3614148.1"/>
    </source>
</evidence>
<comment type="subcellular location">
    <subcellularLocation>
        <location evidence="1">Nucleus</location>
    </subcellularLocation>
</comment>
<proteinExistence type="inferred from homology"/>
<feature type="region of interest" description="Disordered" evidence="2">
    <location>
        <begin position="95"/>
        <end position="152"/>
    </location>
</feature>
<dbReference type="PANTHER" id="PTHR13011:SF0">
    <property type="entry name" value="GENERAL TRANSCRIPTION FACTOR IIF SUBUNIT 1"/>
    <property type="match status" value="1"/>
</dbReference>
<dbReference type="AlphaFoldDB" id="A0ABD3BAD7"/>
<gene>
    <name evidence="3" type="ORF">CASFOL_042222</name>
</gene>
<organism evidence="3 4">
    <name type="scientific">Castilleja foliolosa</name>
    <dbReference type="NCBI Taxonomy" id="1961234"/>
    <lineage>
        <taxon>Eukaryota</taxon>
        <taxon>Viridiplantae</taxon>
        <taxon>Streptophyta</taxon>
        <taxon>Embryophyta</taxon>
        <taxon>Tracheophyta</taxon>
        <taxon>Spermatophyta</taxon>
        <taxon>Magnoliopsida</taxon>
        <taxon>eudicotyledons</taxon>
        <taxon>Gunneridae</taxon>
        <taxon>Pentapetalae</taxon>
        <taxon>asterids</taxon>
        <taxon>lamiids</taxon>
        <taxon>Lamiales</taxon>
        <taxon>Orobanchaceae</taxon>
        <taxon>Pedicularideae</taxon>
        <taxon>Castillejinae</taxon>
        <taxon>Castilleja</taxon>
    </lineage>
</organism>
<evidence type="ECO:0000256" key="1">
    <source>
        <dbReference type="RuleBase" id="RU366044"/>
    </source>
</evidence>
<evidence type="ECO:0000256" key="2">
    <source>
        <dbReference type="SAM" id="MobiDB-lite"/>
    </source>
</evidence>
<dbReference type="Gene3D" id="1.10.10.10">
    <property type="entry name" value="Winged helix-like DNA-binding domain superfamily/Winged helix DNA-binding domain"/>
    <property type="match status" value="1"/>
</dbReference>
<dbReference type="GO" id="GO:0005634">
    <property type="term" value="C:nucleus"/>
    <property type="evidence" value="ECO:0007669"/>
    <property type="project" value="UniProtKB-SubCell"/>
</dbReference>